<feature type="region of interest" description="Disordered" evidence="4">
    <location>
        <begin position="1"/>
        <end position="29"/>
    </location>
</feature>
<feature type="transmembrane region" description="Helical" evidence="5">
    <location>
        <begin position="312"/>
        <end position="329"/>
    </location>
</feature>
<evidence type="ECO:0000256" key="5">
    <source>
        <dbReference type="SAM" id="Phobius"/>
    </source>
</evidence>
<feature type="transmembrane region" description="Helical" evidence="5">
    <location>
        <begin position="104"/>
        <end position="122"/>
    </location>
</feature>
<feature type="transmembrane region" description="Helical" evidence="5">
    <location>
        <begin position="400"/>
        <end position="419"/>
    </location>
</feature>
<proteinExistence type="predicted"/>
<dbReference type="SUPFAM" id="SSF103473">
    <property type="entry name" value="MFS general substrate transporter"/>
    <property type="match status" value="1"/>
</dbReference>
<accession>A0ABX8AH74</accession>
<keyword evidence="3 5" id="KW-0472">Membrane</keyword>
<feature type="transmembrane region" description="Helical" evidence="5">
    <location>
        <begin position="244"/>
        <end position="270"/>
    </location>
</feature>
<protein>
    <submittedName>
        <fullName evidence="7">MFS transporter</fullName>
    </submittedName>
</protein>
<feature type="transmembrane region" description="Helical" evidence="5">
    <location>
        <begin position="193"/>
        <end position="214"/>
    </location>
</feature>
<dbReference type="Pfam" id="PF07690">
    <property type="entry name" value="MFS_1"/>
    <property type="match status" value="1"/>
</dbReference>
<dbReference type="CDD" id="cd17355">
    <property type="entry name" value="MFS_YcxA_like"/>
    <property type="match status" value="1"/>
</dbReference>
<dbReference type="Gene3D" id="1.20.1250.20">
    <property type="entry name" value="MFS general substrate transporter like domains"/>
    <property type="match status" value="2"/>
</dbReference>
<dbReference type="InterPro" id="IPR050327">
    <property type="entry name" value="Proton-linked_MCT"/>
</dbReference>
<feature type="transmembrane region" description="Helical" evidence="5">
    <location>
        <begin position="164"/>
        <end position="187"/>
    </location>
</feature>
<keyword evidence="2 5" id="KW-1133">Transmembrane helix</keyword>
<dbReference type="InterPro" id="IPR020846">
    <property type="entry name" value="MFS_dom"/>
</dbReference>
<dbReference type="InterPro" id="IPR036259">
    <property type="entry name" value="MFS_trans_sf"/>
</dbReference>
<feature type="domain" description="Major facilitator superfamily (MFS) profile" evidence="6">
    <location>
        <begin position="35"/>
        <end position="423"/>
    </location>
</feature>
<evidence type="ECO:0000256" key="1">
    <source>
        <dbReference type="ARBA" id="ARBA00022692"/>
    </source>
</evidence>
<sequence>MPVHLSVPDDPGLQGENDMAAIDSTSRSGPGWRTPLVIIICGSLIGMLTFGPRSTVGFFMQPFSQEFGWGRDVFALAFAVQNLLWGIGQPFAGAVADKFGSVRVIAVGAFLYALGLIVMRYSSTPFELNIGAGLLIGFGLSGCSFNLVLAAFGKLLPPEWRGIALGAGTAAGSFGQFIFAPFTVAMIDNTGWQATLTTFGILMLFVIPLALVLATPKAESNAASPVQEQSFKAALTEAFGHRSYVLLVIGFFTCGFQLAFITMHLPAYLIDRGLPAAVGGWVIAIIGLFNIIGSLTVGYVQGKLPKRYILSFIYFTRALATVAFIMLPLTTTSALVFGAISGLAWLSTVPPTSSLVSLMFGTRWLATLYGFAFFSHQVGGFLGAWLGGIVFDKFGSYTPIWWLSVLFGVLSALINLPIVERPVDRTVAQPA</sequence>
<organism evidence="7 8">
    <name type="scientific">Tardiphaga alba</name>
    <dbReference type="NCBI Taxonomy" id="340268"/>
    <lineage>
        <taxon>Bacteria</taxon>
        <taxon>Pseudomonadati</taxon>
        <taxon>Pseudomonadota</taxon>
        <taxon>Alphaproteobacteria</taxon>
        <taxon>Hyphomicrobiales</taxon>
        <taxon>Nitrobacteraceae</taxon>
        <taxon>Tardiphaga</taxon>
    </lineage>
</organism>
<dbReference type="PROSITE" id="PS50850">
    <property type="entry name" value="MFS"/>
    <property type="match status" value="1"/>
</dbReference>
<dbReference type="Proteomes" id="UP000682843">
    <property type="component" value="Chromosome"/>
</dbReference>
<evidence type="ECO:0000313" key="7">
    <source>
        <dbReference type="EMBL" id="QUS41655.1"/>
    </source>
</evidence>
<evidence type="ECO:0000259" key="6">
    <source>
        <dbReference type="PROSITE" id="PS50850"/>
    </source>
</evidence>
<gene>
    <name evidence="7" type="ORF">RPMA_24470</name>
</gene>
<evidence type="ECO:0000256" key="2">
    <source>
        <dbReference type="ARBA" id="ARBA00022989"/>
    </source>
</evidence>
<feature type="transmembrane region" description="Helical" evidence="5">
    <location>
        <begin position="335"/>
        <end position="356"/>
    </location>
</feature>
<dbReference type="PANTHER" id="PTHR11360:SF284">
    <property type="entry name" value="EG:103B4.3 PROTEIN-RELATED"/>
    <property type="match status" value="1"/>
</dbReference>
<dbReference type="EMBL" id="CP036498">
    <property type="protein sequence ID" value="QUS41655.1"/>
    <property type="molecule type" value="Genomic_DNA"/>
</dbReference>
<keyword evidence="8" id="KW-1185">Reference proteome</keyword>
<feature type="transmembrane region" description="Helical" evidence="5">
    <location>
        <begin position="276"/>
        <end position="300"/>
    </location>
</feature>
<feature type="transmembrane region" description="Helical" evidence="5">
    <location>
        <begin position="36"/>
        <end position="53"/>
    </location>
</feature>
<dbReference type="InterPro" id="IPR011701">
    <property type="entry name" value="MFS"/>
</dbReference>
<dbReference type="PANTHER" id="PTHR11360">
    <property type="entry name" value="MONOCARBOXYLATE TRANSPORTER"/>
    <property type="match status" value="1"/>
</dbReference>
<evidence type="ECO:0000256" key="3">
    <source>
        <dbReference type="ARBA" id="ARBA00023136"/>
    </source>
</evidence>
<evidence type="ECO:0000256" key="4">
    <source>
        <dbReference type="SAM" id="MobiDB-lite"/>
    </source>
</evidence>
<feature type="transmembrane region" description="Helical" evidence="5">
    <location>
        <begin position="128"/>
        <end position="152"/>
    </location>
</feature>
<keyword evidence="1 5" id="KW-0812">Transmembrane</keyword>
<feature type="transmembrane region" description="Helical" evidence="5">
    <location>
        <begin position="368"/>
        <end position="388"/>
    </location>
</feature>
<name>A0ABX8AH74_9BRAD</name>
<reference evidence="7 8" key="1">
    <citation type="submission" date="2019-02" db="EMBL/GenBank/DDBJ databases">
        <title>Emended description of the genus Rhodopseudomonas and description of Rhodopseudomonas albus sp. nov., a non-phototrophic, heavy-metal-tolerant bacterium isolated from garden soil.</title>
        <authorList>
            <person name="Bao Z."/>
            <person name="Cao W.W."/>
            <person name="Sato Y."/>
            <person name="Nishizawa T."/>
            <person name="Zhao J."/>
            <person name="Guo Y."/>
            <person name="Ohta H."/>
        </authorList>
    </citation>
    <scope>NUCLEOTIDE SEQUENCE [LARGE SCALE GENOMIC DNA]</scope>
    <source>
        <strain evidence="7 8">SK50-23</strain>
    </source>
</reference>
<evidence type="ECO:0000313" key="8">
    <source>
        <dbReference type="Proteomes" id="UP000682843"/>
    </source>
</evidence>